<name>A0ABT6C1K2_9MICO</name>
<organism evidence="2 3">
    <name type="scientific">Luteipulveratus flavus</name>
    <dbReference type="NCBI Taxonomy" id="3031728"/>
    <lineage>
        <taxon>Bacteria</taxon>
        <taxon>Bacillati</taxon>
        <taxon>Actinomycetota</taxon>
        <taxon>Actinomycetes</taxon>
        <taxon>Micrococcales</taxon>
        <taxon>Dermacoccaceae</taxon>
        <taxon>Luteipulveratus</taxon>
    </lineage>
</organism>
<accession>A0ABT6C1K2</accession>
<feature type="domain" description="Pyrroline-5-carboxylate reductase catalytic N-terminal" evidence="1">
    <location>
        <begin position="3"/>
        <end position="66"/>
    </location>
</feature>
<dbReference type="RefSeq" id="WP_277190375.1">
    <property type="nucleotide sequence ID" value="NZ_JAROAV010000001.1"/>
</dbReference>
<dbReference type="Pfam" id="PF03807">
    <property type="entry name" value="F420_oxidored"/>
    <property type="match status" value="1"/>
</dbReference>
<proteinExistence type="predicted"/>
<comment type="caution">
    <text evidence="2">The sequence shown here is derived from an EMBL/GenBank/DDBJ whole genome shotgun (WGS) entry which is preliminary data.</text>
</comment>
<dbReference type="Gene3D" id="3.40.50.720">
    <property type="entry name" value="NAD(P)-binding Rossmann-like Domain"/>
    <property type="match status" value="1"/>
</dbReference>
<keyword evidence="3" id="KW-1185">Reference proteome</keyword>
<gene>
    <name evidence="2" type="ORF">P4R38_00020</name>
</gene>
<dbReference type="EMBL" id="JAROAV010000001">
    <property type="protein sequence ID" value="MDF8262627.1"/>
    <property type="molecule type" value="Genomic_DNA"/>
</dbReference>
<sequence>MAVAVIGPGNIGSRVARRLAEGGADVVLASSSLDNAQQKADAIGGDVRAAEVGDAINDADVVVFSTWFDTTK</sequence>
<evidence type="ECO:0000313" key="3">
    <source>
        <dbReference type="Proteomes" id="UP001528912"/>
    </source>
</evidence>
<reference evidence="2 3" key="1">
    <citation type="submission" date="2023-03" db="EMBL/GenBank/DDBJ databases">
        <title>YIM 133296 draft genome.</title>
        <authorList>
            <person name="Xiong L."/>
        </authorList>
    </citation>
    <scope>NUCLEOTIDE SEQUENCE [LARGE SCALE GENOMIC DNA]</scope>
    <source>
        <strain evidence="2 3">YIM 133296</strain>
    </source>
</reference>
<dbReference type="InterPro" id="IPR028939">
    <property type="entry name" value="P5C_Rdtase_cat_N"/>
</dbReference>
<evidence type="ECO:0000259" key="1">
    <source>
        <dbReference type="Pfam" id="PF03807"/>
    </source>
</evidence>
<dbReference type="Proteomes" id="UP001528912">
    <property type="component" value="Unassembled WGS sequence"/>
</dbReference>
<dbReference type="SUPFAM" id="SSF51735">
    <property type="entry name" value="NAD(P)-binding Rossmann-fold domains"/>
    <property type="match status" value="1"/>
</dbReference>
<dbReference type="InterPro" id="IPR036291">
    <property type="entry name" value="NAD(P)-bd_dom_sf"/>
</dbReference>
<evidence type="ECO:0000313" key="2">
    <source>
        <dbReference type="EMBL" id="MDF8262627.1"/>
    </source>
</evidence>
<protein>
    <submittedName>
        <fullName evidence="2">NAD(P)-binding domain-containing protein</fullName>
    </submittedName>
</protein>